<protein>
    <submittedName>
        <fullName evidence="4">Alpha/beta hydrolase</fullName>
    </submittedName>
</protein>
<dbReference type="GO" id="GO:0016020">
    <property type="term" value="C:membrane"/>
    <property type="evidence" value="ECO:0007669"/>
    <property type="project" value="TreeGrafter"/>
</dbReference>
<dbReference type="Pfam" id="PF00561">
    <property type="entry name" value="Abhydrolase_1"/>
    <property type="match status" value="1"/>
</dbReference>
<keyword evidence="2" id="KW-0732">Signal</keyword>
<dbReference type="InterPro" id="IPR000073">
    <property type="entry name" value="AB_hydrolase_1"/>
</dbReference>
<keyword evidence="1 4" id="KW-0378">Hydrolase</keyword>
<evidence type="ECO:0000256" key="1">
    <source>
        <dbReference type="ARBA" id="ARBA00022801"/>
    </source>
</evidence>
<dbReference type="GO" id="GO:0016787">
    <property type="term" value="F:hydrolase activity"/>
    <property type="evidence" value="ECO:0007669"/>
    <property type="project" value="UniProtKB-KW"/>
</dbReference>
<evidence type="ECO:0000256" key="2">
    <source>
        <dbReference type="SAM" id="SignalP"/>
    </source>
</evidence>
<dbReference type="PANTHER" id="PTHR43798:SF31">
    <property type="entry name" value="AB HYDROLASE SUPERFAMILY PROTEIN YCLE"/>
    <property type="match status" value="1"/>
</dbReference>
<name>A0A229SN62_9PSEU</name>
<dbReference type="InterPro" id="IPR050266">
    <property type="entry name" value="AB_hydrolase_sf"/>
</dbReference>
<dbReference type="Gene3D" id="3.40.50.1820">
    <property type="entry name" value="alpha/beta hydrolase"/>
    <property type="match status" value="1"/>
</dbReference>
<dbReference type="PROSITE" id="PS51257">
    <property type="entry name" value="PROKAR_LIPOPROTEIN"/>
    <property type="match status" value="1"/>
</dbReference>
<dbReference type="EMBL" id="NMUL01000066">
    <property type="protein sequence ID" value="OXM60089.1"/>
    <property type="molecule type" value="Genomic_DNA"/>
</dbReference>
<feature type="signal peptide" evidence="2">
    <location>
        <begin position="1"/>
        <end position="32"/>
    </location>
</feature>
<evidence type="ECO:0000259" key="3">
    <source>
        <dbReference type="Pfam" id="PF00561"/>
    </source>
</evidence>
<feature type="chain" id="PRO_5011968867" evidence="2">
    <location>
        <begin position="33"/>
        <end position="368"/>
    </location>
</feature>
<dbReference type="OrthoDB" id="5524362at2"/>
<proteinExistence type="predicted"/>
<dbReference type="SUPFAM" id="SSF53474">
    <property type="entry name" value="alpha/beta-Hydrolases"/>
    <property type="match status" value="1"/>
</dbReference>
<sequence length="368" mass="37835">MRPPLKLVSALSALSACGVLLASLTSAVPAEAAAISCTDTDLPVAGPGLPPLVPGAPATVHGRLCLPAGDAPASVQLLVHGGTYNSAYWDLPYEPERYSYQRDMAAHGYATFAADQLGAGRSSKPLSLPLSVWAAAESMHEVVGHLRAGRVGGVPFENVVIVGHSVGSGVVAVEASTYHDVDGVVLTGITHLPALPVLALGAALGLQPAFADEQLARLGSDPLYFTTKPGARAGLFYATGDADPAVIAADEATKDQVSVPGMGTVALFGIVLPATGGITAPVFQVVGEKDALFCGVPALRDCSDSSVLRAQEAPYYADPSKLSMFVLPGAGHSVALHENAGEYRDATRSWLQDRLGIAPQGYHSIGRN</sequence>
<dbReference type="Proteomes" id="UP000215199">
    <property type="component" value="Unassembled WGS sequence"/>
</dbReference>
<evidence type="ECO:0000313" key="4">
    <source>
        <dbReference type="EMBL" id="OXM60089.1"/>
    </source>
</evidence>
<dbReference type="InterPro" id="IPR029058">
    <property type="entry name" value="AB_hydrolase_fold"/>
</dbReference>
<gene>
    <name evidence="4" type="ORF">CF165_44350</name>
</gene>
<accession>A0A229SN62</accession>
<evidence type="ECO:0000313" key="5">
    <source>
        <dbReference type="Proteomes" id="UP000215199"/>
    </source>
</evidence>
<keyword evidence="5" id="KW-1185">Reference proteome</keyword>
<dbReference type="PANTHER" id="PTHR43798">
    <property type="entry name" value="MONOACYLGLYCEROL LIPASE"/>
    <property type="match status" value="1"/>
</dbReference>
<dbReference type="AlphaFoldDB" id="A0A229SN62"/>
<organism evidence="4 5">
    <name type="scientific">Amycolatopsis vastitatis</name>
    <dbReference type="NCBI Taxonomy" id="1905142"/>
    <lineage>
        <taxon>Bacteria</taxon>
        <taxon>Bacillati</taxon>
        <taxon>Actinomycetota</taxon>
        <taxon>Actinomycetes</taxon>
        <taxon>Pseudonocardiales</taxon>
        <taxon>Pseudonocardiaceae</taxon>
        <taxon>Amycolatopsis</taxon>
    </lineage>
</organism>
<reference evidence="5" key="1">
    <citation type="submission" date="2017-07" db="EMBL/GenBank/DDBJ databases">
        <title>Comparative genome mining reveals phylogenetic distribution patterns of secondary metabolites in Amycolatopsis.</title>
        <authorList>
            <person name="Adamek M."/>
            <person name="Alanjary M."/>
            <person name="Sales-Ortells H."/>
            <person name="Goodfellow M."/>
            <person name="Bull A.T."/>
            <person name="Kalinowski J."/>
            <person name="Ziemert N."/>
        </authorList>
    </citation>
    <scope>NUCLEOTIDE SEQUENCE [LARGE SCALE GENOMIC DNA]</scope>
    <source>
        <strain evidence="5">H5</strain>
    </source>
</reference>
<feature type="domain" description="AB hydrolase-1" evidence="3">
    <location>
        <begin position="77"/>
        <end position="219"/>
    </location>
</feature>
<dbReference type="RefSeq" id="WP_093953601.1">
    <property type="nucleotide sequence ID" value="NZ_NMUL01000066.1"/>
</dbReference>
<comment type="caution">
    <text evidence="4">The sequence shown here is derived from an EMBL/GenBank/DDBJ whole genome shotgun (WGS) entry which is preliminary data.</text>
</comment>